<dbReference type="GO" id="GO:0005524">
    <property type="term" value="F:ATP binding"/>
    <property type="evidence" value="ECO:0007669"/>
    <property type="project" value="UniProtKB-KW"/>
</dbReference>
<keyword evidence="4 7" id="KW-0418">Kinase</keyword>
<feature type="domain" description="Pyridoxamine kinase/Phosphomethylpyrimidine kinase" evidence="6">
    <location>
        <begin position="70"/>
        <end position="247"/>
    </location>
</feature>
<protein>
    <recommendedName>
        <fullName evidence="1">pyridoxal kinase</fullName>
        <ecNumber evidence="1">2.7.1.35</ecNumber>
    </recommendedName>
</protein>
<evidence type="ECO:0000256" key="4">
    <source>
        <dbReference type="ARBA" id="ARBA00022777"/>
    </source>
</evidence>
<dbReference type="PANTHER" id="PTHR10534">
    <property type="entry name" value="PYRIDOXAL KINASE"/>
    <property type="match status" value="1"/>
</dbReference>
<name>A0A074JDK9_STRSL</name>
<dbReference type="GO" id="GO:0005829">
    <property type="term" value="C:cytosol"/>
    <property type="evidence" value="ECO:0007669"/>
    <property type="project" value="TreeGrafter"/>
</dbReference>
<dbReference type="EC" id="2.7.1.35" evidence="1"/>
<dbReference type="PROSITE" id="PS51257">
    <property type="entry name" value="PROKAR_LIPOPROTEIN"/>
    <property type="match status" value="1"/>
</dbReference>
<dbReference type="InterPro" id="IPR013749">
    <property type="entry name" value="PM/HMP-P_kinase-1"/>
</dbReference>
<gene>
    <name evidence="7" type="ORF">DL07_09175</name>
</gene>
<dbReference type="CDD" id="cd01173">
    <property type="entry name" value="pyridoxal_pyridoxamine_kinase"/>
    <property type="match status" value="1"/>
</dbReference>
<evidence type="ECO:0000256" key="3">
    <source>
        <dbReference type="ARBA" id="ARBA00022741"/>
    </source>
</evidence>
<evidence type="ECO:0000256" key="2">
    <source>
        <dbReference type="ARBA" id="ARBA00022679"/>
    </source>
</evidence>
<sequence>MIKVIVANDLVGLGKVALTSSLPIMSACQTEVLPLPTVLLSSHTGEFENIYVRDLTDDLKGFCKQWEHLDFIVDGLVSGYFKSEEALKCVGQLARDKQIALFVDPIMGDNGSLYQGFDRNYVEAMKAFCQQADVIIPNLTEAAFLTDTPYLEEGSYDEATIEKLLRELTKLGPRKVILTGISFETDKIGLAYFDKETNRTIYRMQKRYRYHFYGSGDLLTAILSAGYFYNLDLLKVCDLALDVMDRVLSSTLSDGRPLKYGLCYEPHIGYLFSGFNALLEEKNEK</sequence>
<keyword evidence="5" id="KW-0067">ATP-binding</keyword>
<dbReference type="Proteomes" id="UP000027855">
    <property type="component" value="Unassembled WGS sequence"/>
</dbReference>
<keyword evidence="2" id="KW-0808">Transferase</keyword>
<evidence type="ECO:0000259" key="6">
    <source>
        <dbReference type="Pfam" id="PF08543"/>
    </source>
</evidence>
<proteinExistence type="predicted"/>
<dbReference type="Pfam" id="PF08543">
    <property type="entry name" value="Phos_pyr_kin"/>
    <property type="match status" value="1"/>
</dbReference>
<accession>A0A074JDK9</accession>
<dbReference type="GO" id="GO:0008478">
    <property type="term" value="F:pyridoxal kinase activity"/>
    <property type="evidence" value="ECO:0007669"/>
    <property type="project" value="UniProtKB-EC"/>
</dbReference>
<evidence type="ECO:0000256" key="1">
    <source>
        <dbReference type="ARBA" id="ARBA00012104"/>
    </source>
</evidence>
<dbReference type="Gene3D" id="3.40.1190.20">
    <property type="match status" value="1"/>
</dbReference>
<evidence type="ECO:0000313" key="8">
    <source>
        <dbReference type="Proteomes" id="UP000027855"/>
    </source>
</evidence>
<dbReference type="PANTHER" id="PTHR10534:SF2">
    <property type="entry name" value="PYRIDOXAL KINASE"/>
    <property type="match status" value="1"/>
</dbReference>
<dbReference type="RefSeq" id="WP_037600752.1">
    <property type="nucleotide sequence ID" value="NZ_JJMS01000019.1"/>
</dbReference>
<evidence type="ECO:0000256" key="5">
    <source>
        <dbReference type="ARBA" id="ARBA00022840"/>
    </source>
</evidence>
<keyword evidence="3" id="KW-0547">Nucleotide-binding</keyword>
<dbReference type="SUPFAM" id="SSF53613">
    <property type="entry name" value="Ribokinase-like"/>
    <property type="match status" value="1"/>
</dbReference>
<dbReference type="InterPro" id="IPR029056">
    <property type="entry name" value="Ribokinase-like"/>
</dbReference>
<organism evidence="7 8">
    <name type="scientific">Streptococcus salivarius</name>
    <dbReference type="NCBI Taxonomy" id="1304"/>
    <lineage>
        <taxon>Bacteria</taxon>
        <taxon>Bacillati</taxon>
        <taxon>Bacillota</taxon>
        <taxon>Bacilli</taxon>
        <taxon>Lactobacillales</taxon>
        <taxon>Streptococcaceae</taxon>
        <taxon>Streptococcus</taxon>
    </lineage>
</organism>
<dbReference type="EMBL" id="JJMT01000005">
    <property type="protein sequence ID" value="KEO46474.1"/>
    <property type="molecule type" value="Genomic_DNA"/>
</dbReference>
<dbReference type="NCBIfam" id="NF005491">
    <property type="entry name" value="PRK07105.1"/>
    <property type="match status" value="1"/>
</dbReference>
<dbReference type="AlphaFoldDB" id="A0A074JDK9"/>
<reference evidence="7 8" key="1">
    <citation type="submission" date="2014-04" db="EMBL/GenBank/DDBJ databases">
        <title>Variable characteristics of bacteriocin-producing Streptococcus salivarius strains isolated from Malaysian subjects.</title>
        <authorList>
            <person name="Philip K."/>
            <person name="Barbour A."/>
        </authorList>
    </citation>
    <scope>NUCLEOTIDE SEQUENCE [LARGE SCALE GENOMIC DNA]</scope>
    <source>
        <strain evidence="7 8">NU10</strain>
    </source>
</reference>
<evidence type="ECO:0000313" key="7">
    <source>
        <dbReference type="EMBL" id="KEO46474.1"/>
    </source>
</evidence>
<dbReference type="GO" id="GO:0009443">
    <property type="term" value="P:pyridoxal 5'-phosphate salvage"/>
    <property type="evidence" value="ECO:0007669"/>
    <property type="project" value="InterPro"/>
</dbReference>
<dbReference type="InterPro" id="IPR004625">
    <property type="entry name" value="PyrdxlKinase"/>
</dbReference>
<comment type="caution">
    <text evidence="7">The sequence shown here is derived from an EMBL/GenBank/DDBJ whole genome shotgun (WGS) entry which is preliminary data.</text>
</comment>